<dbReference type="Gene3D" id="1.20.1560.10">
    <property type="entry name" value="ABC transporter type 1, transmembrane domain"/>
    <property type="match status" value="1"/>
</dbReference>
<name>A0ABX0A0E6_9BACI</name>
<evidence type="ECO:0000256" key="2">
    <source>
        <dbReference type="ARBA" id="ARBA00022692"/>
    </source>
</evidence>
<keyword evidence="3" id="KW-0547">Nucleotide-binding</keyword>
<dbReference type="PROSITE" id="PS00211">
    <property type="entry name" value="ABC_TRANSPORTER_1"/>
    <property type="match status" value="1"/>
</dbReference>
<dbReference type="InterPro" id="IPR003593">
    <property type="entry name" value="AAA+_ATPase"/>
</dbReference>
<dbReference type="CDD" id="cd03254">
    <property type="entry name" value="ABCC_Glucan_exporter_like"/>
    <property type="match status" value="1"/>
</dbReference>
<dbReference type="InterPro" id="IPR003439">
    <property type="entry name" value="ABC_transporter-like_ATP-bd"/>
</dbReference>
<keyword evidence="5 7" id="KW-1133">Transmembrane helix</keyword>
<evidence type="ECO:0000256" key="3">
    <source>
        <dbReference type="ARBA" id="ARBA00022741"/>
    </source>
</evidence>
<dbReference type="PROSITE" id="PS50929">
    <property type="entry name" value="ABC_TM1F"/>
    <property type="match status" value="1"/>
</dbReference>
<accession>A0ABX0A0E6</accession>
<comment type="subcellular location">
    <subcellularLocation>
        <location evidence="1">Cell membrane</location>
        <topology evidence="1">Multi-pass membrane protein</topology>
    </subcellularLocation>
</comment>
<comment type="caution">
    <text evidence="10">The sequence shown here is derived from an EMBL/GenBank/DDBJ whole genome shotgun (WGS) entry which is preliminary data.</text>
</comment>
<evidence type="ECO:0000256" key="1">
    <source>
        <dbReference type="ARBA" id="ARBA00004651"/>
    </source>
</evidence>
<feature type="transmembrane region" description="Helical" evidence="7">
    <location>
        <begin position="248"/>
        <end position="267"/>
    </location>
</feature>
<evidence type="ECO:0000256" key="4">
    <source>
        <dbReference type="ARBA" id="ARBA00022840"/>
    </source>
</evidence>
<keyword evidence="6 7" id="KW-0472">Membrane</keyword>
<keyword evidence="2 7" id="KW-0812">Transmembrane</keyword>
<feature type="transmembrane region" description="Helical" evidence="7">
    <location>
        <begin position="221"/>
        <end position="242"/>
    </location>
</feature>
<dbReference type="EMBL" id="JAACYS010000009">
    <property type="protein sequence ID" value="NCU16858.1"/>
    <property type="molecule type" value="Genomic_DNA"/>
</dbReference>
<dbReference type="PROSITE" id="PS50893">
    <property type="entry name" value="ABC_TRANSPORTER_2"/>
    <property type="match status" value="1"/>
</dbReference>
<organism evidence="10 11">
    <name type="scientific">Pallidibacillus pasinlerensis</name>
    <dbReference type="NCBI Taxonomy" id="2703818"/>
    <lineage>
        <taxon>Bacteria</taxon>
        <taxon>Bacillati</taxon>
        <taxon>Bacillota</taxon>
        <taxon>Bacilli</taxon>
        <taxon>Bacillales</taxon>
        <taxon>Bacillaceae</taxon>
        <taxon>Pallidibacillus</taxon>
    </lineage>
</organism>
<evidence type="ECO:0000259" key="8">
    <source>
        <dbReference type="PROSITE" id="PS50893"/>
    </source>
</evidence>
<dbReference type="GO" id="GO:0005524">
    <property type="term" value="F:ATP binding"/>
    <property type="evidence" value="ECO:0007669"/>
    <property type="project" value="UniProtKB-KW"/>
</dbReference>
<evidence type="ECO:0000313" key="11">
    <source>
        <dbReference type="Proteomes" id="UP000743899"/>
    </source>
</evidence>
<dbReference type="SUPFAM" id="SSF90123">
    <property type="entry name" value="ABC transporter transmembrane region"/>
    <property type="match status" value="1"/>
</dbReference>
<dbReference type="PANTHER" id="PTHR43394">
    <property type="entry name" value="ATP-DEPENDENT PERMEASE MDL1, MITOCHONDRIAL"/>
    <property type="match status" value="1"/>
</dbReference>
<keyword evidence="4 10" id="KW-0067">ATP-binding</keyword>
<evidence type="ECO:0000259" key="9">
    <source>
        <dbReference type="PROSITE" id="PS50929"/>
    </source>
</evidence>
<dbReference type="PANTHER" id="PTHR43394:SF1">
    <property type="entry name" value="ATP-BINDING CASSETTE SUB-FAMILY B MEMBER 10, MITOCHONDRIAL"/>
    <property type="match status" value="1"/>
</dbReference>
<evidence type="ECO:0000256" key="5">
    <source>
        <dbReference type="ARBA" id="ARBA00022989"/>
    </source>
</evidence>
<dbReference type="InterPro" id="IPR017871">
    <property type="entry name" value="ABC_transporter-like_CS"/>
</dbReference>
<dbReference type="Pfam" id="PF00005">
    <property type="entry name" value="ABC_tran"/>
    <property type="match status" value="1"/>
</dbReference>
<dbReference type="CDD" id="cd18544">
    <property type="entry name" value="ABC_6TM_TmrA_like"/>
    <property type="match status" value="1"/>
</dbReference>
<dbReference type="SMART" id="SM00382">
    <property type="entry name" value="AAA"/>
    <property type="match status" value="1"/>
</dbReference>
<evidence type="ECO:0000256" key="7">
    <source>
        <dbReference type="SAM" id="Phobius"/>
    </source>
</evidence>
<feature type="domain" description="ABC transporter" evidence="8">
    <location>
        <begin position="427"/>
        <end position="661"/>
    </location>
</feature>
<evidence type="ECO:0000313" key="10">
    <source>
        <dbReference type="EMBL" id="NCU16858.1"/>
    </source>
</evidence>
<dbReference type="Pfam" id="PF00664">
    <property type="entry name" value="ABC_membrane"/>
    <property type="match status" value="1"/>
</dbReference>
<protein>
    <submittedName>
        <fullName evidence="10">ABC transporter ATP-binding protein</fullName>
    </submittedName>
</protein>
<dbReference type="InterPro" id="IPR011527">
    <property type="entry name" value="ABC1_TM_dom"/>
</dbReference>
<keyword evidence="11" id="KW-1185">Reference proteome</keyword>
<dbReference type="InterPro" id="IPR039421">
    <property type="entry name" value="Type_1_exporter"/>
</dbReference>
<feature type="transmembrane region" description="Helical" evidence="7">
    <location>
        <begin position="359"/>
        <end position="378"/>
    </location>
</feature>
<reference evidence="10 11" key="1">
    <citation type="submission" date="2020-01" db="EMBL/GenBank/DDBJ databases">
        <title>A novel Bacillus sp. from Pasinler.</title>
        <authorList>
            <person name="Adiguzel A."/>
            <person name="Ay H."/>
            <person name="Baltaci M.O."/>
        </authorList>
    </citation>
    <scope>NUCLEOTIDE SEQUENCE [LARGE SCALE GENOMIC DNA]</scope>
    <source>
        <strain evidence="10 11">P1</strain>
    </source>
</reference>
<dbReference type="Proteomes" id="UP000743899">
    <property type="component" value="Unassembled WGS sequence"/>
</dbReference>
<feature type="domain" description="ABC transmembrane type-1" evidence="9">
    <location>
        <begin position="19"/>
        <end position="396"/>
    </location>
</feature>
<gene>
    <name evidence="10" type="ORF">GW534_03600</name>
</gene>
<sequence length="671" mass="76133">MMTGKRLFQYALKMKGTIIIALFLLTIAVVAEVLSPLVAKNVIDNHILGIEDHWVETEDSDKSVEFAEKYYTRATYVEEEKPEISATILQSGRSFYFIDEEVSLEGKRSIENGIMTITYDGKIESYEARKLTIAETMNFYNPEIPTIVKLIVIYFGLFVIAGVFRYGQYVLLQVAANRIIQKMRNALFKKTQTLPISYFDNVPAGKIVARITNDTEAIRDLYVAVLSNFFTGFVYLIGIYTVMFILDARLAVAFTLLIPIVIVWMFIYRKFAAKYNHVIRSKNSEINAMINETIQGLPIIQAFGRQNKTASEFEHLNNTHFEYQNKLLVLNSLSSGNLVGTLQTIVFVIFIWYFGGAYLSGELAVTIGVLYAFVDYIIRLFNPIYNIVNQFANLERAMVAGERVFKLLDEPGIPVSDEKMKRYQGNVSFRNVYFGYKEGEYVLKDINIEAKHGETIAFVGHTGSGKSSLMNLLFRFYDVNKGEILIDGKNIQDIPHQTLRDHMAIVLQDPYLFTGTIYSNISLNDPRITREKAEAALKAVGADRVLRHLEKGLDEPVIEKGSTLSSGERQLISFARALAFNPAILILDEATSNIDTETENIIQHAMDVLKQGRTTFIIAHRLSTIKNADQIYVLDKGSIVEQGTHDQLMERKGKYFQMYQLQQGNLINQVS</sequence>
<dbReference type="InterPro" id="IPR027417">
    <property type="entry name" value="P-loop_NTPase"/>
</dbReference>
<dbReference type="SUPFAM" id="SSF52540">
    <property type="entry name" value="P-loop containing nucleoside triphosphate hydrolases"/>
    <property type="match status" value="1"/>
</dbReference>
<evidence type="ECO:0000256" key="6">
    <source>
        <dbReference type="ARBA" id="ARBA00023136"/>
    </source>
</evidence>
<dbReference type="InterPro" id="IPR036640">
    <property type="entry name" value="ABC1_TM_sf"/>
</dbReference>
<proteinExistence type="predicted"/>
<feature type="transmembrane region" description="Helical" evidence="7">
    <location>
        <begin position="151"/>
        <end position="172"/>
    </location>
</feature>
<dbReference type="Gene3D" id="3.40.50.300">
    <property type="entry name" value="P-loop containing nucleotide triphosphate hydrolases"/>
    <property type="match status" value="1"/>
</dbReference>